<sequence length="225" mass="24494">MKKLFLGTSLLITSLFIGVQTSHAEIKSEADSKSTVKTVLGETTEPVPPVDPTDPENPNPDPENPGTGNKGKLTIDYVSKIDFGEQEIKEKEAIYNAKTEHPYVQVTDRRGTGDGWTLKASIDEFNNEDKTKILKGAELSLKNGNIKSTNGNVSEKPKGYDINLNKDLQVIMQAGTDQGMGTWLDVFSGTKDDNENVQLKVPAGSARNGQSYSSVIHWELTDAPA</sequence>
<feature type="compositionally biased region" description="Pro residues" evidence="1">
    <location>
        <begin position="46"/>
        <end position="63"/>
    </location>
</feature>
<evidence type="ECO:0000259" key="3">
    <source>
        <dbReference type="Pfam" id="PF13731"/>
    </source>
</evidence>
<organism evidence="4 5">
    <name type="scientific">Enterococcus faecalis</name>
    <name type="common">Streptococcus faecalis</name>
    <dbReference type="NCBI Taxonomy" id="1351"/>
    <lineage>
        <taxon>Bacteria</taxon>
        <taxon>Bacillati</taxon>
        <taxon>Bacillota</taxon>
        <taxon>Bacilli</taxon>
        <taxon>Lactobacillales</taxon>
        <taxon>Enterococcaceae</taxon>
        <taxon>Enterococcus</taxon>
    </lineage>
</organism>
<dbReference type="AlphaFoldDB" id="A0AAW7KIQ9"/>
<protein>
    <submittedName>
        <fullName evidence="4">WxL domain-containing protein</fullName>
    </submittedName>
</protein>
<accession>A0AAW7KIQ9</accession>
<gene>
    <name evidence="4" type="ORF">P0E79_15340</name>
</gene>
<feature type="region of interest" description="Disordered" evidence="1">
    <location>
        <begin position="23"/>
        <end position="72"/>
    </location>
</feature>
<dbReference type="Proteomes" id="UP001173174">
    <property type="component" value="Unassembled WGS sequence"/>
</dbReference>
<evidence type="ECO:0000313" key="5">
    <source>
        <dbReference type="Proteomes" id="UP001173174"/>
    </source>
</evidence>
<evidence type="ECO:0000256" key="2">
    <source>
        <dbReference type="SAM" id="SignalP"/>
    </source>
</evidence>
<proteinExistence type="predicted"/>
<dbReference type="RefSeq" id="WP_289870306.1">
    <property type="nucleotide sequence ID" value="NZ_JAREWH010000039.1"/>
</dbReference>
<reference evidence="4" key="2">
    <citation type="submission" date="2023-03" db="EMBL/GenBank/DDBJ databases">
        <authorList>
            <person name="Zajac M."/>
            <person name="Kwit R."/>
            <person name="Wasyl D."/>
        </authorList>
    </citation>
    <scope>NUCLEOTIDE SEQUENCE</scope>
    <source>
        <strain evidence="4">691B_2</strain>
    </source>
</reference>
<dbReference type="EMBL" id="JAREWH010000039">
    <property type="protein sequence ID" value="MDN3193841.1"/>
    <property type="molecule type" value="Genomic_DNA"/>
</dbReference>
<feature type="compositionally biased region" description="Basic and acidic residues" evidence="1">
    <location>
        <begin position="24"/>
        <end position="34"/>
    </location>
</feature>
<dbReference type="Pfam" id="PF13731">
    <property type="entry name" value="WxL"/>
    <property type="match status" value="1"/>
</dbReference>
<name>A0AAW7KIQ9_ENTFL</name>
<feature type="chain" id="PRO_5043409370" evidence="2">
    <location>
        <begin position="25"/>
        <end position="225"/>
    </location>
</feature>
<feature type="signal peptide" evidence="2">
    <location>
        <begin position="1"/>
        <end position="24"/>
    </location>
</feature>
<feature type="domain" description="WxL" evidence="3">
    <location>
        <begin position="28"/>
        <end position="224"/>
    </location>
</feature>
<keyword evidence="2" id="KW-0732">Signal</keyword>
<evidence type="ECO:0000256" key="1">
    <source>
        <dbReference type="SAM" id="MobiDB-lite"/>
    </source>
</evidence>
<dbReference type="InterPro" id="IPR027994">
    <property type="entry name" value="WxL_dom"/>
</dbReference>
<reference evidence="4" key="1">
    <citation type="journal article" date="2023" name="Pathogens">
        <title>Prevalence of Enterococcus spp. and the Whole-Genome Characteristics of Enterococcus faecium and Enterococcus faecalis Strains Isolated from Free-Living Birds in Poland.</title>
        <authorList>
            <person name="Kwit R."/>
            <person name="Zajac M."/>
            <person name="Smialowska-Weglinska A."/>
            <person name="Skarzynska M."/>
            <person name="Bomba A."/>
            <person name="Lalak A."/>
            <person name="Skrzypiec E."/>
            <person name="Wojdat D."/>
            <person name="Koza W."/>
            <person name="Mikos-Wojewoda E."/>
            <person name="Pasim P."/>
            <person name="Skora M."/>
            <person name="Polak M."/>
            <person name="Wiacek J."/>
            <person name="Wasyl D."/>
        </authorList>
    </citation>
    <scope>NUCLEOTIDE SEQUENCE</scope>
    <source>
        <strain evidence="4">691B_2</strain>
    </source>
</reference>
<comment type="caution">
    <text evidence="4">The sequence shown here is derived from an EMBL/GenBank/DDBJ whole genome shotgun (WGS) entry which is preliminary data.</text>
</comment>
<evidence type="ECO:0000313" key="4">
    <source>
        <dbReference type="EMBL" id="MDN3193841.1"/>
    </source>
</evidence>